<dbReference type="Gene3D" id="2.30.42.10">
    <property type="match status" value="2"/>
</dbReference>
<keyword evidence="5 11" id="KW-0812">Transmembrane</keyword>
<dbReference type="InterPro" id="IPR041489">
    <property type="entry name" value="PDZ_6"/>
</dbReference>
<dbReference type="InterPro" id="IPR036034">
    <property type="entry name" value="PDZ_sf"/>
</dbReference>
<evidence type="ECO:0000256" key="8">
    <source>
        <dbReference type="ARBA" id="ARBA00022989"/>
    </source>
</evidence>
<evidence type="ECO:0000313" key="14">
    <source>
        <dbReference type="Proteomes" id="UP000004374"/>
    </source>
</evidence>
<evidence type="ECO:0000256" key="10">
    <source>
        <dbReference type="ARBA" id="ARBA00023136"/>
    </source>
</evidence>
<dbReference type="NCBIfam" id="NF008046">
    <property type="entry name" value="PRK10779.1"/>
    <property type="match status" value="1"/>
</dbReference>
<keyword evidence="14" id="KW-1185">Reference proteome</keyword>
<dbReference type="InterPro" id="IPR008915">
    <property type="entry name" value="Peptidase_M50"/>
</dbReference>
<proteinExistence type="inferred from homology"/>
<dbReference type="GO" id="GO:0046872">
    <property type="term" value="F:metal ion binding"/>
    <property type="evidence" value="ECO:0007669"/>
    <property type="project" value="UniProtKB-KW"/>
</dbReference>
<feature type="transmembrane region" description="Helical" evidence="11">
    <location>
        <begin position="6"/>
        <end position="29"/>
    </location>
</feature>
<comment type="similarity">
    <text evidence="3 11">Belongs to the peptidase M50B family.</text>
</comment>
<evidence type="ECO:0000256" key="3">
    <source>
        <dbReference type="ARBA" id="ARBA00007931"/>
    </source>
</evidence>
<name>I1DZB3_9GAMM</name>
<feature type="domain" description="PDZ" evidence="12">
    <location>
        <begin position="211"/>
        <end position="280"/>
    </location>
</feature>
<feature type="transmembrane region" description="Helical" evidence="11">
    <location>
        <begin position="94"/>
        <end position="120"/>
    </location>
</feature>
<dbReference type="CDD" id="cd23081">
    <property type="entry name" value="cpPDZ_EcRseP-like"/>
    <property type="match status" value="1"/>
</dbReference>
<evidence type="ECO:0000256" key="11">
    <source>
        <dbReference type="RuleBase" id="RU362031"/>
    </source>
</evidence>
<reference evidence="13 14" key="1">
    <citation type="journal article" date="2012" name="J. Bacteriol.">
        <title>Genome Sequence of the Protease-Producing Bacterium Rheinheimera nanhaiensis E407-8T, Isolated from Deep-Sea Sediment of the South China Sea.</title>
        <authorList>
            <person name="Zhang X.-Y."/>
            <person name="Zhang Y.-J."/>
            <person name="Qin Q.-L."/>
            <person name="Xie B.-B."/>
            <person name="Chen X.-L."/>
            <person name="Zhou B.-C."/>
            <person name="Zhang Y.-Z."/>
        </authorList>
    </citation>
    <scope>NUCLEOTIDE SEQUENCE [LARGE SCALE GENOMIC DNA]</scope>
    <source>
        <strain evidence="13 14">E407-8</strain>
    </source>
</reference>
<evidence type="ECO:0000256" key="9">
    <source>
        <dbReference type="ARBA" id="ARBA00023049"/>
    </source>
</evidence>
<keyword evidence="7 11" id="KW-0862">Zinc</keyword>
<dbReference type="InterPro" id="IPR004387">
    <property type="entry name" value="Pept_M50_Zn"/>
</dbReference>
<feature type="transmembrane region" description="Helical" evidence="11">
    <location>
        <begin position="427"/>
        <end position="445"/>
    </location>
</feature>
<evidence type="ECO:0000256" key="4">
    <source>
        <dbReference type="ARBA" id="ARBA00022670"/>
    </source>
</evidence>
<evidence type="ECO:0000256" key="7">
    <source>
        <dbReference type="ARBA" id="ARBA00022833"/>
    </source>
</evidence>
<sequence>MSGAVWNLLSFIVALGVLITVHEFGHFWVARKNGVLVKRFSIGFGKALVRWRDKQGTEFVIAAIPLGGYVRMLDERVDPVLPQFKDLAFNHKTVWQRMAIIAAGPAANFIFAIFALWLMYMLGVQTMRPLVADVAPASIAATAGVSPNQQIIGVNQHKASDASSVNLLLVEQIGRDSITLKLQDMATQQVREVRLNTRDWQFDPEQQTVFDSLGLVLARPQLLTEIAAVAPDSAAAQAGLKANDKIKAIDGSAITDWQQLQQMITNSPERELQLDIVRDGQPVRLNVTPKRVVAEDGFSQGVLGITPKVSDWPEGVLYTQHYGAIDAIVAGAAHTWQLTRLSFAMIGKLLTGDVSVKHLSGPIAIAQGAGTTASIGLVAFLSFLALISVNLAVINLLPLPVLDGGHLMYMLLELIRGKPVSEKTQEIGFRFGALVLLMLMGIALLNDISRL</sequence>
<evidence type="ECO:0000256" key="2">
    <source>
        <dbReference type="ARBA" id="ARBA00004141"/>
    </source>
</evidence>
<organism evidence="13 14">
    <name type="scientific">Rheinheimera nanhaiensis E407-8</name>
    <dbReference type="NCBI Taxonomy" id="562729"/>
    <lineage>
        <taxon>Bacteria</taxon>
        <taxon>Pseudomonadati</taxon>
        <taxon>Pseudomonadota</taxon>
        <taxon>Gammaproteobacteria</taxon>
        <taxon>Chromatiales</taxon>
        <taxon>Chromatiaceae</taxon>
        <taxon>Rheinheimera</taxon>
    </lineage>
</organism>
<comment type="subcellular location">
    <subcellularLocation>
        <location evidence="2">Membrane</location>
        <topology evidence="2">Multi-pass membrane protein</topology>
    </subcellularLocation>
</comment>
<dbReference type="CDD" id="cd06163">
    <property type="entry name" value="S2P-M50_PDZ_RseP-like"/>
    <property type="match status" value="2"/>
</dbReference>
<evidence type="ECO:0000313" key="13">
    <source>
        <dbReference type="EMBL" id="GAB59391.1"/>
    </source>
</evidence>
<dbReference type="NCBIfam" id="TIGR00054">
    <property type="entry name" value="RIP metalloprotease RseP"/>
    <property type="match status" value="1"/>
</dbReference>
<accession>I1DZB3</accession>
<keyword evidence="8 11" id="KW-1133">Transmembrane helix</keyword>
<dbReference type="RefSeq" id="WP_008221938.1">
    <property type="nucleotide sequence ID" value="NZ_BAFK01000012.1"/>
</dbReference>
<keyword evidence="10 11" id="KW-0472">Membrane</keyword>
<keyword evidence="4 13" id="KW-0645">Protease</keyword>
<protein>
    <recommendedName>
        <fullName evidence="11">Zinc metalloprotease</fullName>
        <ecNumber evidence="11">3.4.24.-</ecNumber>
    </recommendedName>
</protein>
<dbReference type="GO" id="GO:0016020">
    <property type="term" value="C:membrane"/>
    <property type="evidence" value="ECO:0007669"/>
    <property type="project" value="UniProtKB-SubCell"/>
</dbReference>
<dbReference type="Proteomes" id="UP000004374">
    <property type="component" value="Unassembled WGS sequence"/>
</dbReference>
<dbReference type="EMBL" id="BAFK01000012">
    <property type="protein sequence ID" value="GAB59391.1"/>
    <property type="molecule type" value="Genomic_DNA"/>
</dbReference>
<evidence type="ECO:0000259" key="12">
    <source>
        <dbReference type="SMART" id="SM00228"/>
    </source>
</evidence>
<dbReference type="EC" id="3.4.24.-" evidence="11"/>
<evidence type="ECO:0000256" key="5">
    <source>
        <dbReference type="ARBA" id="ARBA00022692"/>
    </source>
</evidence>
<feature type="transmembrane region" description="Helical" evidence="11">
    <location>
        <begin position="375"/>
        <end position="397"/>
    </location>
</feature>
<dbReference type="Pfam" id="PF02163">
    <property type="entry name" value="Peptidase_M50"/>
    <property type="match status" value="1"/>
</dbReference>
<evidence type="ECO:0000256" key="1">
    <source>
        <dbReference type="ARBA" id="ARBA00001947"/>
    </source>
</evidence>
<dbReference type="OrthoDB" id="9782003at2"/>
<dbReference type="SMART" id="SM00228">
    <property type="entry name" value="PDZ"/>
    <property type="match status" value="2"/>
</dbReference>
<dbReference type="SUPFAM" id="SSF50156">
    <property type="entry name" value="PDZ domain-like"/>
    <property type="match status" value="2"/>
</dbReference>
<dbReference type="Pfam" id="PF17820">
    <property type="entry name" value="PDZ_6"/>
    <property type="match status" value="1"/>
</dbReference>
<dbReference type="STRING" id="562729.RNAN_2393"/>
<gene>
    <name evidence="13" type="primary">rseP</name>
    <name evidence="13" type="ORF">RNAN_2393</name>
</gene>
<dbReference type="AlphaFoldDB" id="I1DZB3"/>
<feature type="domain" description="PDZ" evidence="12">
    <location>
        <begin position="120"/>
        <end position="186"/>
    </location>
</feature>
<dbReference type="PANTHER" id="PTHR42837">
    <property type="entry name" value="REGULATOR OF SIGMA-E PROTEASE RSEP"/>
    <property type="match status" value="1"/>
</dbReference>
<evidence type="ECO:0000256" key="6">
    <source>
        <dbReference type="ARBA" id="ARBA00022801"/>
    </source>
</evidence>
<keyword evidence="11" id="KW-0479">Metal-binding</keyword>
<dbReference type="GO" id="GO:0004222">
    <property type="term" value="F:metalloendopeptidase activity"/>
    <property type="evidence" value="ECO:0007669"/>
    <property type="project" value="InterPro"/>
</dbReference>
<dbReference type="PANTHER" id="PTHR42837:SF2">
    <property type="entry name" value="MEMBRANE METALLOPROTEASE ARASP2, CHLOROPLASTIC-RELATED"/>
    <property type="match status" value="1"/>
</dbReference>
<comment type="caution">
    <text evidence="13">The sequence shown here is derived from an EMBL/GenBank/DDBJ whole genome shotgun (WGS) entry which is preliminary data.</text>
</comment>
<keyword evidence="9 11" id="KW-0482">Metalloprotease</keyword>
<dbReference type="InterPro" id="IPR001478">
    <property type="entry name" value="PDZ"/>
</dbReference>
<dbReference type="GO" id="GO:0006508">
    <property type="term" value="P:proteolysis"/>
    <property type="evidence" value="ECO:0007669"/>
    <property type="project" value="UniProtKB-KW"/>
</dbReference>
<comment type="cofactor">
    <cofactor evidence="1 11">
        <name>Zn(2+)</name>
        <dbReference type="ChEBI" id="CHEBI:29105"/>
    </cofactor>
</comment>
<keyword evidence="6 11" id="KW-0378">Hydrolase</keyword>